<proteinExistence type="inferred from homology"/>
<comment type="similarity">
    <text evidence="1">Belongs to the universal stress protein A family.</text>
</comment>
<dbReference type="Pfam" id="PF00582">
    <property type="entry name" value="Usp"/>
    <property type="match status" value="2"/>
</dbReference>
<dbReference type="InterPro" id="IPR014729">
    <property type="entry name" value="Rossmann-like_a/b/a_fold"/>
</dbReference>
<name>A0ABY6WBZ4_9BURK</name>
<organism evidence="3 4">
    <name type="scientific">Pandoraea capi</name>
    <dbReference type="NCBI Taxonomy" id="2508286"/>
    <lineage>
        <taxon>Bacteria</taxon>
        <taxon>Pseudomonadati</taxon>
        <taxon>Pseudomonadota</taxon>
        <taxon>Betaproteobacteria</taxon>
        <taxon>Burkholderiales</taxon>
        <taxon>Burkholderiaceae</taxon>
        <taxon>Pandoraea</taxon>
    </lineage>
</organism>
<reference evidence="3 4" key="1">
    <citation type="submission" date="2019-08" db="EMBL/GenBank/DDBJ databases">
        <authorList>
            <person name="Peeters C."/>
        </authorList>
    </citation>
    <scope>NUCLEOTIDE SEQUENCE [LARGE SCALE GENOMIC DNA]</scope>
    <source>
        <strain evidence="3 4">LMG 20602</strain>
    </source>
</reference>
<gene>
    <name evidence="3" type="primary">nhaX_1</name>
    <name evidence="3" type="ORF">PCA20602_04914</name>
</gene>
<dbReference type="InterPro" id="IPR006015">
    <property type="entry name" value="Universal_stress_UspA"/>
</dbReference>
<accession>A0ABY6WBZ4</accession>
<sequence length="336" mass="36210">MLVSTPYFGAASAVKSIMPPNSPLLSPQATHQPFKRILIAVDPGGASCKAVGYAAHLCSAQTQVLVMGIFEDPKAYLLPHSATPDDVREAFEELKNDELALLETARATLRSSGAQVHLRLLGPALGNLEISEQLARAARDWDADLIVVGAERTAGVISLLATKVSAILAEHTHRAILVVPGDADESTLHPAKRLLFAVDGSDASLHAVRVGLRLAPPHARLMALFVEDRGIDLAQLRQFLVSPMLDPRTADHALAKAQAVMAEGNPGTTIEGLVSHTRLTEDVAATIKREARDWRADIVVVGAEDRNGMFSWFRGHENERVAREIDRPLLVVNVAQ</sequence>
<evidence type="ECO:0000259" key="2">
    <source>
        <dbReference type="Pfam" id="PF00582"/>
    </source>
</evidence>
<dbReference type="PANTHER" id="PTHR46268:SF6">
    <property type="entry name" value="UNIVERSAL STRESS PROTEIN UP12"/>
    <property type="match status" value="1"/>
</dbReference>
<feature type="domain" description="UspA" evidence="2">
    <location>
        <begin position="192"/>
        <end position="332"/>
    </location>
</feature>
<dbReference type="PANTHER" id="PTHR46268">
    <property type="entry name" value="STRESS RESPONSE PROTEIN NHAX"/>
    <property type="match status" value="1"/>
</dbReference>
<dbReference type="InterPro" id="IPR006016">
    <property type="entry name" value="UspA"/>
</dbReference>
<dbReference type="CDD" id="cd00293">
    <property type="entry name" value="USP-like"/>
    <property type="match status" value="2"/>
</dbReference>
<keyword evidence="4" id="KW-1185">Reference proteome</keyword>
<dbReference type="Gene3D" id="3.40.50.620">
    <property type="entry name" value="HUPs"/>
    <property type="match status" value="2"/>
</dbReference>
<comment type="caution">
    <text evidence="3">The sequence shown here is derived from an EMBL/GenBank/DDBJ whole genome shotgun (WGS) entry which is preliminary data.</text>
</comment>
<dbReference type="Proteomes" id="UP000366065">
    <property type="component" value="Unassembled WGS sequence"/>
</dbReference>
<dbReference type="SUPFAM" id="SSF52402">
    <property type="entry name" value="Adenine nucleotide alpha hydrolases-like"/>
    <property type="match status" value="2"/>
</dbReference>
<protein>
    <submittedName>
        <fullName evidence="3">Stress response protein NhaX</fullName>
    </submittedName>
</protein>
<dbReference type="EMBL" id="CABPRV010000016">
    <property type="protein sequence ID" value="VVE54056.1"/>
    <property type="molecule type" value="Genomic_DNA"/>
</dbReference>
<evidence type="ECO:0000256" key="1">
    <source>
        <dbReference type="ARBA" id="ARBA00008791"/>
    </source>
</evidence>
<evidence type="ECO:0000313" key="4">
    <source>
        <dbReference type="Proteomes" id="UP000366065"/>
    </source>
</evidence>
<dbReference type="RefSeq" id="WP_150723398.1">
    <property type="nucleotide sequence ID" value="NZ_CABPRV010000016.1"/>
</dbReference>
<evidence type="ECO:0000313" key="3">
    <source>
        <dbReference type="EMBL" id="VVE54056.1"/>
    </source>
</evidence>
<dbReference type="PRINTS" id="PR01438">
    <property type="entry name" value="UNVRSLSTRESS"/>
</dbReference>
<feature type="domain" description="UspA" evidence="2">
    <location>
        <begin position="34"/>
        <end position="180"/>
    </location>
</feature>